<evidence type="ECO:0008006" key="3">
    <source>
        <dbReference type="Google" id="ProtNLM"/>
    </source>
</evidence>
<reference evidence="1 2" key="1">
    <citation type="submission" date="2019-06" db="EMBL/GenBank/DDBJ databases">
        <title>Genome sequencing of plant associated microbes to promote plant fitness in Sorghum bicolor and Oryza sativa.</title>
        <authorList>
            <person name="Coleman-Derr D."/>
        </authorList>
    </citation>
    <scope>NUCLEOTIDE SEQUENCE [LARGE SCALE GENOMIC DNA]</scope>
    <source>
        <strain evidence="1 2">KV-663</strain>
    </source>
</reference>
<organism evidence="1 2">
    <name type="scientific">Humibacillus xanthopallidus</name>
    <dbReference type="NCBI Taxonomy" id="412689"/>
    <lineage>
        <taxon>Bacteria</taxon>
        <taxon>Bacillati</taxon>
        <taxon>Actinomycetota</taxon>
        <taxon>Actinomycetes</taxon>
        <taxon>Micrococcales</taxon>
        <taxon>Intrasporangiaceae</taxon>
        <taxon>Humibacillus</taxon>
    </lineage>
</organism>
<dbReference type="OrthoDB" id="5243870at2"/>
<sequence>MALIVLTSASGSPGTTTSAVGLALTWPRPVLLVEADPTGGSSVLAGYLRGQTAPTASLIDLALAHRHGQLEQAVPKATVRINGTSAALLPGTRSHTQAPSLVPLWEPLAAALKTLEPTGQDVIVDAGRLGLTGFPEPLLYAADLCLLTMRSDLVSLSGARSWAQTLRAGFERVGGSASLAVLMVGEGHPYTAREVHKVLQIPVIASLAWEPAAARVFGRGAKAPRKFGTSPLVRSLTAARDAIDSTVAANRAELAGQPLRSSMGARS</sequence>
<dbReference type="RefSeq" id="WP_141845229.1">
    <property type="nucleotide sequence ID" value="NZ_VFPM01000003.1"/>
</dbReference>
<evidence type="ECO:0000313" key="2">
    <source>
        <dbReference type="Proteomes" id="UP000316747"/>
    </source>
</evidence>
<evidence type="ECO:0000313" key="1">
    <source>
        <dbReference type="EMBL" id="TQM57812.1"/>
    </source>
</evidence>
<dbReference type="EMBL" id="VFPM01000003">
    <property type="protein sequence ID" value="TQM57812.1"/>
    <property type="molecule type" value="Genomic_DNA"/>
</dbReference>
<dbReference type="Gene3D" id="3.40.50.300">
    <property type="entry name" value="P-loop containing nucleotide triphosphate hydrolases"/>
    <property type="match status" value="1"/>
</dbReference>
<dbReference type="SUPFAM" id="SSF52540">
    <property type="entry name" value="P-loop containing nucleoside triphosphate hydrolases"/>
    <property type="match status" value="1"/>
</dbReference>
<comment type="caution">
    <text evidence="1">The sequence shown here is derived from an EMBL/GenBank/DDBJ whole genome shotgun (WGS) entry which is preliminary data.</text>
</comment>
<dbReference type="AlphaFoldDB" id="A0A543HHK5"/>
<name>A0A543HHK5_9MICO</name>
<gene>
    <name evidence="1" type="ORF">FBY41_3147</name>
</gene>
<protein>
    <recommendedName>
        <fullName evidence="3">MinD-like ATPase involved in chromosome partitioning or flagellar assembly</fullName>
    </recommendedName>
</protein>
<dbReference type="InterPro" id="IPR027417">
    <property type="entry name" value="P-loop_NTPase"/>
</dbReference>
<keyword evidence="2" id="KW-1185">Reference proteome</keyword>
<proteinExistence type="predicted"/>
<dbReference type="Proteomes" id="UP000316747">
    <property type="component" value="Unassembled WGS sequence"/>
</dbReference>
<accession>A0A543HHK5</accession>